<feature type="domain" description="BCAS3 WD40" evidence="1">
    <location>
        <begin position="43"/>
        <end position="148"/>
    </location>
</feature>
<name>A0A8J6G058_MICOH</name>
<evidence type="ECO:0000313" key="2">
    <source>
        <dbReference type="EMBL" id="KAH0501242.1"/>
    </source>
</evidence>
<dbReference type="PANTHER" id="PTHR13268">
    <property type="entry name" value="BREAST CARCINOMA AMPLIFIED SEQUENCE 3"/>
    <property type="match status" value="1"/>
</dbReference>
<proteinExistence type="predicted"/>
<evidence type="ECO:0000313" key="3">
    <source>
        <dbReference type="Proteomes" id="UP000710432"/>
    </source>
</evidence>
<dbReference type="EMBL" id="JAATJU010026800">
    <property type="protein sequence ID" value="KAH0501242.1"/>
    <property type="molecule type" value="Genomic_DNA"/>
</dbReference>
<dbReference type="AlphaFoldDB" id="A0A8J6G058"/>
<comment type="caution">
    <text evidence="2">The sequence shown here is derived from an EMBL/GenBank/DDBJ whole genome shotgun (WGS) entry which is preliminary data.</text>
</comment>
<organism evidence="2 3">
    <name type="scientific">Microtus ochrogaster</name>
    <name type="common">Prairie vole</name>
    <dbReference type="NCBI Taxonomy" id="79684"/>
    <lineage>
        <taxon>Eukaryota</taxon>
        <taxon>Metazoa</taxon>
        <taxon>Chordata</taxon>
        <taxon>Craniata</taxon>
        <taxon>Vertebrata</taxon>
        <taxon>Euteleostomi</taxon>
        <taxon>Mammalia</taxon>
        <taxon>Eutheria</taxon>
        <taxon>Euarchontoglires</taxon>
        <taxon>Glires</taxon>
        <taxon>Rodentia</taxon>
        <taxon>Myomorpha</taxon>
        <taxon>Muroidea</taxon>
        <taxon>Cricetidae</taxon>
        <taxon>Arvicolinae</taxon>
        <taxon>Microtus</taxon>
    </lineage>
</organism>
<reference evidence="2" key="1">
    <citation type="submission" date="2020-03" db="EMBL/GenBank/DDBJ databases">
        <title>Studies in the Genomics of Life Span.</title>
        <authorList>
            <person name="Glass D."/>
        </authorList>
    </citation>
    <scope>NUCLEOTIDE SEQUENCE</scope>
    <source>
        <strain evidence="2">LTLLF</strain>
        <tissue evidence="2">Muscle</tissue>
    </source>
</reference>
<gene>
    <name evidence="2" type="ORF">LTLLF_197350</name>
</gene>
<sequence>MSDAIATDPSRCTAEVVVRLQAVKEQFYKESIVTFLLDVVLQAHKFHELHSTGNEPPLLLMIGYSEGMQVWGIPISGEAQELFSVLHGPVRAARILPSPQLGAQKCDNFAEKRPLLVFCKSIGSSGTTPPYCCVDLNSLRTEEMVKSI</sequence>
<dbReference type="GO" id="GO:0042594">
    <property type="term" value="P:response to starvation"/>
    <property type="evidence" value="ECO:0007669"/>
    <property type="project" value="TreeGrafter"/>
</dbReference>
<dbReference type="InterPro" id="IPR045142">
    <property type="entry name" value="BCAS3-like"/>
</dbReference>
<accession>A0A8J6G058</accession>
<dbReference type="Proteomes" id="UP000710432">
    <property type="component" value="Unassembled WGS sequence"/>
</dbReference>
<dbReference type="GO" id="GO:0006914">
    <property type="term" value="P:autophagy"/>
    <property type="evidence" value="ECO:0007669"/>
    <property type="project" value="InterPro"/>
</dbReference>
<dbReference type="Pfam" id="PF21034">
    <property type="entry name" value="BCAS3_WD40"/>
    <property type="match status" value="1"/>
</dbReference>
<evidence type="ECO:0000259" key="1">
    <source>
        <dbReference type="Pfam" id="PF21034"/>
    </source>
</evidence>
<dbReference type="GO" id="GO:0005737">
    <property type="term" value="C:cytoplasm"/>
    <property type="evidence" value="ECO:0007669"/>
    <property type="project" value="TreeGrafter"/>
</dbReference>
<protein>
    <submittedName>
        <fullName evidence="2">Breast carcinoma-amplified sequence 3-like protein</fullName>
    </submittedName>
</protein>
<dbReference type="PANTHER" id="PTHR13268:SF0">
    <property type="entry name" value="BCAS3 MICROTUBULE ASSOCIATED CELL MIGRATION FACTOR"/>
    <property type="match status" value="1"/>
</dbReference>
<dbReference type="InterPro" id="IPR048382">
    <property type="entry name" value="BCAS3_WD40"/>
</dbReference>